<name>A0A371IDX1_MUCPR</name>
<keyword evidence="2" id="KW-1185">Reference proteome</keyword>
<reference evidence="1" key="1">
    <citation type="submission" date="2018-05" db="EMBL/GenBank/DDBJ databases">
        <title>Draft genome of Mucuna pruriens seed.</title>
        <authorList>
            <person name="Nnadi N.E."/>
            <person name="Vos R."/>
            <person name="Hasami M.H."/>
            <person name="Devisetty U.K."/>
            <person name="Aguiy J.C."/>
        </authorList>
    </citation>
    <scope>NUCLEOTIDE SEQUENCE [LARGE SCALE GENOMIC DNA]</scope>
    <source>
        <strain evidence="1">JCA_2017</strain>
    </source>
</reference>
<sequence length="76" mass="8747">MELRTPTFTFRLSKTSENDAISCKLFPGTLRGALYNGLQFTNNRTKRLEVVDLFDIRQAKGESLKKDMAWFNNAMV</sequence>
<protein>
    <submittedName>
        <fullName evidence="1">Uncharacterized protein</fullName>
    </submittedName>
</protein>
<feature type="non-terminal residue" evidence="1">
    <location>
        <position position="1"/>
    </location>
</feature>
<dbReference type="EMBL" id="QJKJ01000325">
    <property type="protein sequence ID" value="RDY13194.1"/>
    <property type="molecule type" value="Genomic_DNA"/>
</dbReference>
<dbReference type="OrthoDB" id="1752139at2759"/>
<dbReference type="AlphaFoldDB" id="A0A371IDX1"/>
<evidence type="ECO:0000313" key="1">
    <source>
        <dbReference type="EMBL" id="RDY13194.1"/>
    </source>
</evidence>
<organism evidence="1 2">
    <name type="scientific">Mucuna pruriens</name>
    <name type="common">Velvet bean</name>
    <name type="synonym">Dolichos pruriens</name>
    <dbReference type="NCBI Taxonomy" id="157652"/>
    <lineage>
        <taxon>Eukaryota</taxon>
        <taxon>Viridiplantae</taxon>
        <taxon>Streptophyta</taxon>
        <taxon>Embryophyta</taxon>
        <taxon>Tracheophyta</taxon>
        <taxon>Spermatophyta</taxon>
        <taxon>Magnoliopsida</taxon>
        <taxon>eudicotyledons</taxon>
        <taxon>Gunneridae</taxon>
        <taxon>Pentapetalae</taxon>
        <taxon>rosids</taxon>
        <taxon>fabids</taxon>
        <taxon>Fabales</taxon>
        <taxon>Fabaceae</taxon>
        <taxon>Papilionoideae</taxon>
        <taxon>50 kb inversion clade</taxon>
        <taxon>NPAAA clade</taxon>
        <taxon>indigoferoid/millettioid clade</taxon>
        <taxon>Phaseoleae</taxon>
        <taxon>Mucuna</taxon>
    </lineage>
</organism>
<accession>A0A371IDX1</accession>
<gene>
    <name evidence="1" type="ORF">CR513_01923</name>
</gene>
<evidence type="ECO:0000313" key="2">
    <source>
        <dbReference type="Proteomes" id="UP000257109"/>
    </source>
</evidence>
<proteinExistence type="predicted"/>
<dbReference type="Proteomes" id="UP000257109">
    <property type="component" value="Unassembled WGS sequence"/>
</dbReference>
<comment type="caution">
    <text evidence="1">The sequence shown here is derived from an EMBL/GenBank/DDBJ whole genome shotgun (WGS) entry which is preliminary data.</text>
</comment>